<keyword evidence="2" id="KW-0812">Transmembrane</keyword>
<evidence type="ECO:0000256" key="2">
    <source>
        <dbReference type="SAM" id="Phobius"/>
    </source>
</evidence>
<dbReference type="EMBL" id="QJTE01000002">
    <property type="protein sequence ID" value="PYE84215.1"/>
    <property type="molecule type" value="Genomic_DNA"/>
</dbReference>
<evidence type="ECO:0000256" key="1">
    <source>
        <dbReference type="SAM" id="MobiDB-lite"/>
    </source>
</evidence>
<dbReference type="AlphaFoldDB" id="A0A318SS67"/>
<organism evidence="3 4">
    <name type="scientific">Pseudoroseicyclus aestuarii</name>
    <dbReference type="NCBI Taxonomy" id="1795041"/>
    <lineage>
        <taxon>Bacteria</taxon>
        <taxon>Pseudomonadati</taxon>
        <taxon>Pseudomonadota</taxon>
        <taxon>Alphaproteobacteria</taxon>
        <taxon>Rhodobacterales</taxon>
        <taxon>Paracoccaceae</taxon>
        <taxon>Pseudoroseicyclus</taxon>
    </lineage>
</organism>
<proteinExistence type="predicted"/>
<gene>
    <name evidence="3" type="ORF">DFP88_1027</name>
</gene>
<reference evidence="3 4" key="1">
    <citation type="submission" date="2018-06" db="EMBL/GenBank/DDBJ databases">
        <title>Genomic Encyclopedia of Type Strains, Phase III (KMG-III): the genomes of soil and plant-associated and newly described type strains.</title>
        <authorList>
            <person name="Whitman W."/>
        </authorList>
    </citation>
    <scope>NUCLEOTIDE SEQUENCE [LARGE SCALE GENOMIC DNA]</scope>
    <source>
        <strain evidence="3 4">CECT 9025</strain>
    </source>
</reference>
<keyword evidence="2" id="KW-0472">Membrane</keyword>
<comment type="caution">
    <text evidence="3">The sequence shown here is derived from an EMBL/GenBank/DDBJ whole genome shotgun (WGS) entry which is preliminary data.</text>
</comment>
<feature type="transmembrane region" description="Helical" evidence="2">
    <location>
        <begin position="14"/>
        <end position="37"/>
    </location>
</feature>
<feature type="region of interest" description="Disordered" evidence="1">
    <location>
        <begin position="44"/>
        <end position="81"/>
    </location>
</feature>
<dbReference type="Proteomes" id="UP000248311">
    <property type="component" value="Unassembled WGS sequence"/>
</dbReference>
<name>A0A318SS67_9RHOB</name>
<keyword evidence="4" id="KW-1185">Reference proteome</keyword>
<accession>A0A318SS67</accession>
<sequence>MARETSKSGGSGKAVWYAAIPIAFIVLVLVLVLGGVFRADEADEVPEPEVPVVSGEEGDAAPDEVVVRPDADDTTVADPQN</sequence>
<keyword evidence="2" id="KW-1133">Transmembrane helix</keyword>
<evidence type="ECO:0000313" key="3">
    <source>
        <dbReference type="EMBL" id="PYE84215.1"/>
    </source>
</evidence>
<protein>
    <submittedName>
        <fullName evidence="3">Uncharacterized protein</fullName>
    </submittedName>
</protein>
<dbReference type="RefSeq" id="WP_110813335.1">
    <property type="nucleotide sequence ID" value="NZ_QJTE01000002.1"/>
</dbReference>
<evidence type="ECO:0000313" key="4">
    <source>
        <dbReference type="Proteomes" id="UP000248311"/>
    </source>
</evidence>